<keyword evidence="3" id="KW-1185">Reference proteome</keyword>
<comment type="caution">
    <text evidence="2">The sequence shown here is derived from an EMBL/GenBank/DDBJ whole genome shotgun (WGS) entry which is preliminary data.</text>
</comment>
<feature type="compositionally biased region" description="Polar residues" evidence="1">
    <location>
        <begin position="50"/>
        <end position="69"/>
    </location>
</feature>
<proteinExistence type="predicted"/>
<evidence type="ECO:0000313" key="3">
    <source>
        <dbReference type="Proteomes" id="UP001152795"/>
    </source>
</evidence>
<gene>
    <name evidence="2" type="ORF">PACLA_8A003867</name>
</gene>
<protein>
    <submittedName>
        <fullName evidence="2">Uncharacterized protein</fullName>
    </submittedName>
</protein>
<name>A0A6S7I2C2_PARCT</name>
<accession>A0A6S7I2C2</accession>
<evidence type="ECO:0000256" key="1">
    <source>
        <dbReference type="SAM" id="MobiDB-lite"/>
    </source>
</evidence>
<sequence>MRSPIAESGRHGATTIIKPYPESRATLDGLLVPVRRLQLYMGDLDYNEFQPNNETNNTNGVLQRTNVARQDQADSNEEAHRRHYLSTYTDDEKRWLVKVEEEERRRGRGFTERLKRR</sequence>
<organism evidence="2 3">
    <name type="scientific">Paramuricea clavata</name>
    <name type="common">Red gorgonian</name>
    <name type="synonym">Violescent sea-whip</name>
    <dbReference type="NCBI Taxonomy" id="317549"/>
    <lineage>
        <taxon>Eukaryota</taxon>
        <taxon>Metazoa</taxon>
        <taxon>Cnidaria</taxon>
        <taxon>Anthozoa</taxon>
        <taxon>Octocorallia</taxon>
        <taxon>Malacalcyonacea</taxon>
        <taxon>Plexauridae</taxon>
        <taxon>Paramuricea</taxon>
    </lineage>
</organism>
<feature type="region of interest" description="Disordered" evidence="1">
    <location>
        <begin position="50"/>
        <end position="85"/>
    </location>
</feature>
<dbReference type="EMBL" id="CACRXK020003965">
    <property type="protein sequence ID" value="CAB4000941.1"/>
    <property type="molecule type" value="Genomic_DNA"/>
</dbReference>
<reference evidence="2" key="1">
    <citation type="submission" date="2020-04" db="EMBL/GenBank/DDBJ databases">
        <authorList>
            <person name="Alioto T."/>
            <person name="Alioto T."/>
            <person name="Gomez Garrido J."/>
        </authorList>
    </citation>
    <scope>NUCLEOTIDE SEQUENCE</scope>
    <source>
        <strain evidence="2">A484AB</strain>
    </source>
</reference>
<dbReference type="AlphaFoldDB" id="A0A6S7I2C2"/>
<dbReference type="Proteomes" id="UP001152795">
    <property type="component" value="Unassembled WGS sequence"/>
</dbReference>
<evidence type="ECO:0000313" key="2">
    <source>
        <dbReference type="EMBL" id="CAB4000941.1"/>
    </source>
</evidence>